<organism evidence="2 3">
    <name type="scientific">Vitrella brassicaformis (strain CCMP3155)</name>
    <dbReference type="NCBI Taxonomy" id="1169540"/>
    <lineage>
        <taxon>Eukaryota</taxon>
        <taxon>Sar</taxon>
        <taxon>Alveolata</taxon>
        <taxon>Colpodellida</taxon>
        <taxon>Vitrellaceae</taxon>
        <taxon>Vitrella</taxon>
    </lineage>
</organism>
<protein>
    <submittedName>
        <fullName evidence="2">Uncharacterized protein</fullName>
    </submittedName>
</protein>
<dbReference type="Proteomes" id="UP000041254">
    <property type="component" value="Unassembled WGS sequence"/>
</dbReference>
<evidence type="ECO:0000256" key="1">
    <source>
        <dbReference type="SAM" id="MobiDB-lite"/>
    </source>
</evidence>
<dbReference type="EMBL" id="CDMY01000287">
    <property type="protein sequence ID" value="CEL99722.1"/>
    <property type="molecule type" value="Genomic_DNA"/>
</dbReference>
<feature type="region of interest" description="Disordered" evidence="1">
    <location>
        <begin position="32"/>
        <end position="56"/>
    </location>
</feature>
<dbReference type="AlphaFoldDB" id="A0A0G4EPG9"/>
<feature type="compositionally biased region" description="Basic and acidic residues" evidence="1">
    <location>
        <begin position="32"/>
        <end position="47"/>
    </location>
</feature>
<dbReference type="InParanoid" id="A0A0G4EPG9"/>
<reference evidence="2 3" key="1">
    <citation type="submission" date="2014-11" db="EMBL/GenBank/DDBJ databases">
        <authorList>
            <person name="Zhu J."/>
            <person name="Qi W."/>
            <person name="Song R."/>
        </authorList>
    </citation>
    <scope>NUCLEOTIDE SEQUENCE [LARGE SCALE GENOMIC DNA]</scope>
</reference>
<sequence>MFLFDEKFARQMRAKEEEDRATLAWWRACSDEEKERICSNPSERPDPYEEGSQEWEQKEDERIQLHFEHTRSYRARRLDILQQERERALVPQLIGGPPSRPAAILCIMIMMVAPLGRLGVALQGSRSSRGWDRPLAATGGERGPTCSRPIDYHLDVDRLGVRVCRSAHLSNWLSRVLQTGCLDTRL</sequence>
<name>A0A0G4EPG9_VITBC</name>
<gene>
    <name evidence="2" type="ORF">Vbra_8030</name>
</gene>
<proteinExistence type="predicted"/>
<accession>A0A0G4EPG9</accession>
<dbReference type="VEuPathDB" id="CryptoDB:Vbra_8030"/>
<keyword evidence="3" id="KW-1185">Reference proteome</keyword>
<evidence type="ECO:0000313" key="3">
    <source>
        <dbReference type="Proteomes" id="UP000041254"/>
    </source>
</evidence>
<evidence type="ECO:0000313" key="2">
    <source>
        <dbReference type="EMBL" id="CEL99722.1"/>
    </source>
</evidence>